<reference evidence="4 5" key="1">
    <citation type="submission" date="2017-08" db="EMBL/GenBank/DDBJ databases">
        <title>Harnessing the power of phylogenomics to disentangle the directionality and signatures of interkingdom host jumping in the parasitic fungal genus Tolypocladium.</title>
        <authorList>
            <person name="Quandt C.A."/>
            <person name="Patterson W."/>
            <person name="Spatafora J.W."/>
        </authorList>
    </citation>
    <scope>NUCLEOTIDE SEQUENCE [LARGE SCALE GENOMIC DNA]</scope>
    <source>
        <strain evidence="4 5">CBS 113982</strain>
    </source>
</reference>
<dbReference type="EMBL" id="NRSZ01000697">
    <property type="protein sequence ID" value="PNY25648.1"/>
    <property type="molecule type" value="Genomic_DNA"/>
</dbReference>
<keyword evidence="1" id="KW-0812">Transmembrane</keyword>
<keyword evidence="1" id="KW-1133">Transmembrane helix</keyword>
<dbReference type="Pfam" id="PF23190">
    <property type="entry name" value="LHD_TRPY1"/>
    <property type="match status" value="1"/>
</dbReference>
<accession>A0A2K3QDM3</accession>
<dbReference type="Proteomes" id="UP000236621">
    <property type="component" value="Unassembled WGS sequence"/>
</dbReference>
<evidence type="ECO:0000313" key="4">
    <source>
        <dbReference type="EMBL" id="PNY25648.1"/>
    </source>
</evidence>
<dbReference type="Pfam" id="PF23317">
    <property type="entry name" value="YVC1_C"/>
    <property type="match status" value="1"/>
</dbReference>
<dbReference type="STRING" id="45235.A0A2K3QDM3"/>
<evidence type="ECO:0000313" key="5">
    <source>
        <dbReference type="Proteomes" id="UP000236621"/>
    </source>
</evidence>
<keyword evidence="1" id="KW-0472">Membrane</keyword>
<feature type="transmembrane region" description="Helical" evidence="1">
    <location>
        <begin position="344"/>
        <end position="362"/>
    </location>
</feature>
<sequence>MDTEPSNDWASRDDDDDAEAEACLAPSHMPATLTVYSTIHRIRRLVLASIDDPYTLEHFREPRLNALIVRPLVDRLYNPADTSVIYCLLVNRVYFLREQSGLGHQSVNVARATLCELVANRVLRRFHEDNPGQPGLLLLARILVDGLDPFQGAPPDVEREGRHLQWPVQDRGGHEWKLTALELAILSESKTFISSSACQRVVDAVHDGQVVYTPLSFIDILPDHYKHRPVSLYNPQQAPLLNHHRLIVPRVRAMVEVMQFFVLLALYSLTMINRHLEHSPWELLFCVYAAGWVLQEFAAIIEHGWEVHAQSLWSFLDLTFVAIYGAYIVARIYDFCGGHLRDGYGLLILCIAAPVLLTRIAFNLMPHNIVFISLHAMMKDFTFLTFLAAWCFTGFLLALKWLIATDQGNGDAAPSWSTVCKWMLWIWFGLDGTGIEESVRFHIVLGPTLMIAFAFLGNTLFLTILVAMLTNTFSRIIADEAAEICFRRTVLTFESVKSDAIFAYPPPFNIVAIATLLPLKFLVSARRFHTVNVAMIRVMNAPGLLLISLFERRRLWVRPRQGKKPSLLSWHFTGFSPHGDIQAVFKVPLPADVSDKIDELDPVEEVPVLEDDVMSRLSADMPRSRLRRSRMSRRDRAMEWRISREENR</sequence>
<evidence type="ECO:0000259" key="2">
    <source>
        <dbReference type="Pfam" id="PF23190"/>
    </source>
</evidence>
<keyword evidence="5" id="KW-1185">Reference proteome</keyword>
<dbReference type="PANTHER" id="PTHR35859">
    <property type="entry name" value="NONSELECTIVE CATION CHANNEL PROTEIN"/>
    <property type="match status" value="1"/>
</dbReference>
<dbReference type="InterPro" id="IPR056336">
    <property type="entry name" value="YVC1_C"/>
</dbReference>
<dbReference type="InterPro" id="IPR056337">
    <property type="entry name" value="LHD_YVC1"/>
</dbReference>
<dbReference type="PANTHER" id="PTHR35859:SF1">
    <property type="entry name" value="NONSELECTIVE CATION CHANNEL PROTEIN"/>
    <property type="match status" value="1"/>
</dbReference>
<evidence type="ECO:0000259" key="3">
    <source>
        <dbReference type="Pfam" id="PF23317"/>
    </source>
</evidence>
<protein>
    <recommendedName>
        <fullName evidence="6">Calcium channel YVC1</fullName>
    </recommendedName>
</protein>
<feature type="transmembrane region" description="Helical" evidence="1">
    <location>
        <begin position="281"/>
        <end position="300"/>
    </location>
</feature>
<name>A0A2K3QDM3_9HYPO</name>
<feature type="transmembrane region" description="Helical" evidence="1">
    <location>
        <begin position="501"/>
        <end position="519"/>
    </location>
</feature>
<dbReference type="AlphaFoldDB" id="A0A2K3QDM3"/>
<organism evidence="4 5">
    <name type="scientific">Tolypocladium capitatum</name>
    <dbReference type="NCBI Taxonomy" id="45235"/>
    <lineage>
        <taxon>Eukaryota</taxon>
        <taxon>Fungi</taxon>
        <taxon>Dikarya</taxon>
        <taxon>Ascomycota</taxon>
        <taxon>Pezizomycotina</taxon>
        <taxon>Sordariomycetes</taxon>
        <taxon>Hypocreomycetidae</taxon>
        <taxon>Hypocreales</taxon>
        <taxon>Ophiocordycipitaceae</taxon>
        <taxon>Tolypocladium</taxon>
    </lineage>
</organism>
<proteinExistence type="predicted"/>
<gene>
    <name evidence="4" type="ORF">TCAP_04408</name>
</gene>
<feature type="transmembrane region" description="Helical" evidence="1">
    <location>
        <begin position="449"/>
        <end position="469"/>
    </location>
</feature>
<feature type="transmembrane region" description="Helical" evidence="1">
    <location>
        <begin position="312"/>
        <end position="332"/>
    </location>
</feature>
<comment type="caution">
    <text evidence="4">The sequence shown here is derived from an EMBL/GenBank/DDBJ whole genome shotgun (WGS) entry which is preliminary data.</text>
</comment>
<dbReference type="InterPro" id="IPR052971">
    <property type="entry name" value="TRP_calcium_channel"/>
</dbReference>
<evidence type="ECO:0008006" key="6">
    <source>
        <dbReference type="Google" id="ProtNLM"/>
    </source>
</evidence>
<feature type="domain" description="YVC1 N-terminal linker helical" evidence="2">
    <location>
        <begin position="36"/>
        <end position="222"/>
    </location>
</feature>
<feature type="domain" description="Calcium channel YVC1-like C-terminal transmembrane" evidence="3">
    <location>
        <begin position="260"/>
        <end position="553"/>
    </location>
</feature>
<dbReference type="OrthoDB" id="2373987at2759"/>
<feature type="transmembrane region" description="Helical" evidence="1">
    <location>
        <begin position="251"/>
        <end position="269"/>
    </location>
</feature>
<feature type="transmembrane region" description="Helical" evidence="1">
    <location>
        <begin position="531"/>
        <end position="550"/>
    </location>
</feature>
<feature type="transmembrane region" description="Helical" evidence="1">
    <location>
        <begin position="383"/>
        <end position="403"/>
    </location>
</feature>
<evidence type="ECO:0000256" key="1">
    <source>
        <dbReference type="SAM" id="Phobius"/>
    </source>
</evidence>